<feature type="transmembrane region" description="Helical" evidence="7">
    <location>
        <begin position="425"/>
        <end position="444"/>
    </location>
</feature>
<evidence type="ECO:0000256" key="5">
    <source>
        <dbReference type="ARBA" id="ARBA00022989"/>
    </source>
</evidence>
<dbReference type="CDD" id="cd17321">
    <property type="entry name" value="MFS_MMR_MDR_like"/>
    <property type="match status" value="1"/>
</dbReference>
<dbReference type="InterPro" id="IPR011701">
    <property type="entry name" value="MFS"/>
</dbReference>
<feature type="transmembrane region" description="Helical" evidence="7">
    <location>
        <begin position="166"/>
        <end position="184"/>
    </location>
</feature>
<feature type="transmembrane region" description="Helical" evidence="7">
    <location>
        <begin position="109"/>
        <end position="129"/>
    </location>
</feature>
<feature type="transmembrane region" description="Helical" evidence="7">
    <location>
        <begin position="12"/>
        <end position="36"/>
    </location>
</feature>
<dbReference type="SUPFAM" id="SSF103473">
    <property type="entry name" value="MFS general substrate transporter"/>
    <property type="match status" value="1"/>
</dbReference>
<dbReference type="PANTHER" id="PTHR42718:SF46">
    <property type="entry name" value="BLR6921 PROTEIN"/>
    <property type="match status" value="1"/>
</dbReference>
<dbReference type="Pfam" id="PF07690">
    <property type="entry name" value="MFS_1"/>
    <property type="match status" value="1"/>
</dbReference>
<evidence type="ECO:0000256" key="6">
    <source>
        <dbReference type="ARBA" id="ARBA00023136"/>
    </source>
</evidence>
<dbReference type="InterPro" id="IPR020846">
    <property type="entry name" value="MFS_dom"/>
</dbReference>
<evidence type="ECO:0000313" key="10">
    <source>
        <dbReference type="Proteomes" id="UP000225379"/>
    </source>
</evidence>
<keyword evidence="10" id="KW-1185">Reference proteome</keyword>
<name>A0A2B8BP35_9PROT</name>
<dbReference type="PRINTS" id="PR01036">
    <property type="entry name" value="TCRTETB"/>
</dbReference>
<feature type="transmembrane region" description="Helical" evidence="7">
    <location>
        <begin position="300"/>
        <end position="321"/>
    </location>
</feature>
<feature type="domain" description="Major facilitator superfamily (MFS) profile" evidence="8">
    <location>
        <begin position="14"/>
        <end position="450"/>
    </location>
</feature>
<dbReference type="GO" id="GO:0005886">
    <property type="term" value="C:plasma membrane"/>
    <property type="evidence" value="ECO:0007669"/>
    <property type="project" value="UniProtKB-SubCell"/>
</dbReference>
<dbReference type="EMBL" id="PDKW01000037">
    <property type="protein sequence ID" value="PGH58997.1"/>
    <property type="molecule type" value="Genomic_DNA"/>
</dbReference>
<proteinExistence type="predicted"/>
<evidence type="ECO:0000256" key="1">
    <source>
        <dbReference type="ARBA" id="ARBA00004651"/>
    </source>
</evidence>
<accession>A0A2B8BP35</accession>
<keyword evidence="6 7" id="KW-0472">Membrane</keyword>
<feature type="transmembrane region" description="Helical" evidence="7">
    <location>
        <begin position="141"/>
        <end position="160"/>
    </location>
</feature>
<dbReference type="Gene3D" id="1.20.1720.10">
    <property type="entry name" value="Multidrug resistance protein D"/>
    <property type="match status" value="1"/>
</dbReference>
<organism evidence="9 10">
    <name type="scientific">Azospirillum palustre</name>
    <dbReference type="NCBI Taxonomy" id="2044885"/>
    <lineage>
        <taxon>Bacteria</taxon>
        <taxon>Pseudomonadati</taxon>
        <taxon>Pseudomonadota</taxon>
        <taxon>Alphaproteobacteria</taxon>
        <taxon>Rhodospirillales</taxon>
        <taxon>Azospirillaceae</taxon>
        <taxon>Azospirillum</taxon>
    </lineage>
</organism>
<keyword evidence="3" id="KW-1003">Cell membrane</keyword>
<dbReference type="Proteomes" id="UP000225379">
    <property type="component" value="Unassembled WGS sequence"/>
</dbReference>
<keyword evidence="2" id="KW-0813">Transport</keyword>
<dbReference type="PROSITE" id="PS50850">
    <property type="entry name" value="MFS"/>
    <property type="match status" value="1"/>
</dbReference>
<evidence type="ECO:0000256" key="7">
    <source>
        <dbReference type="SAM" id="Phobius"/>
    </source>
</evidence>
<evidence type="ECO:0000256" key="2">
    <source>
        <dbReference type="ARBA" id="ARBA00022448"/>
    </source>
</evidence>
<feature type="transmembrane region" description="Helical" evidence="7">
    <location>
        <begin position="353"/>
        <end position="370"/>
    </location>
</feature>
<dbReference type="RefSeq" id="WP_098734989.1">
    <property type="nucleotide sequence ID" value="NZ_PDKW01000037.1"/>
</dbReference>
<feature type="transmembrane region" description="Helical" evidence="7">
    <location>
        <begin position="56"/>
        <end position="75"/>
    </location>
</feature>
<keyword evidence="5 7" id="KW-1133">Transmembrane helix</keyword>
<keyword evidence="4 7" id="KW-0812">Transmembrane</keyword>
<evidence type="ECO:0000256" key="4">
    <source>
        <dbReference type="ARBA" id="ARBA00022692"/>
    </source>
</evidence>
<dbReference type="PANTHER" id="PTHR42718">
    <property type="entry name" value="MAJOR FACILITATOR SUPERFAMILY MULTIDRUG TRANSPORTER MFSC"/>
    <property type="match status" value="1"/>
</dbReference>
<feature type="transmembrane region" description="Helical" evidence="7">
    <location>
        <begin position="262"/>
        <end position="288"/>
    </location>
</feature>
<feature type="transmembrane region" description="Helical" evidence="7">
    <location>
        <begin position="399"/>
        <end position="419"/>
    </location>
</feature>
<dbReference type="InterPro" id="IPR036259">
    <property type="entry name" value="MFS_trans_sf"/>
</dbReference>
<gene>
    <name evidence="9" type="ORF">CRT60_03140</name>
</gene>
<feature type="transmembrane region" description="Helical" evidence="7">
    <location>
        <begin position="225"/>
        <end position="242"/>
    </location>
</feature>
<comment type="caution">
    <text evidence="9">The sequence shown here is derived from an EMBL/GenBank/DDBJ whole genome shotgun (WGS) entry which is preliminary data.</text>
</comment>
<dbReference type="AlphaFoldDB" id="A0A2B8BP35"/>
<dbReference type="OrthoDB" id="9812221at2"/>
<sequence>MDEKGLSAPRRYWAMFTMAVSLLLAVLDGAAVNVALPTIAHDFGIGAADSIRVVNAYLLAVVVLLFPLSSLAEIVGCRRVYLGGLAVFTLASLACATADSLTTLTVARVFQGFGAAGTMSVNLAFLRYIFPPERLGRGVGFYALIVATASAAGPTAGAFVLSLASWHWLFAINVPLGLTALIAARSLPDTPRASRPYDLVSAGLNVLTFGLLIDGLKDLGDHGAARPLLEVAAALLCGALLVRRQRARAAPMLPVDLLRLPIFALSVTASVCSFAAQSLAFVSLPFYLQHGLGRTAMESGLLITPWPAAVALVAPFAGRLADRHDAGVLGGIGLALFSAGLAAVALLPDQPTVADIAWRMVLCGLGFGLFQSPNNRVMATSAPRERSGGASGIQATARLLGQTTGAALAAVVFGLAGAVGAPGTGITVGLASALAAVACVASLLRRPTGTTAENT</sequence>
<dbReference type="GO" id="GO:0022857">
    <property type="term" value="F:transmembrane transporter activity"/>
    <property type="evidence" value="ECO:0007669"/>
    <property type="project" value="InterPro"/>
</dbReference>
<dbReference type="Gene3D" id="1.20.1250.20">
    <property type="entry name" value="MFS general substrate transporter like domains"/>
    <property type="match status" value="1"/>
</dbReference>
<protein>
    <submittedName>
        <fullName evidence="9">MFS transporter</fullName>
    </submittedName>
</protein>
<comment type="subcellular location">
    <subcellularLocation>
        <location evidence="1">Cell membrane</location>
        <topology evidence="1">Multi-pass membrane protein</topology>
    </subcellularLocation>
</comment>
<evidence type="ECO:0000313" key="9">
    <source>
        <dbReference type="EMBL" id="PGH58997.1"/>
    </source>
</evidence>
<feature type="transmembrane region" description="Helical" evidence="7">
    <location>
        <begin position="328"/>
        <end position="347"/>
    </location>
</feature>
<evidence type="ECO:0000259" key="8">
    <source>
        <dbReference type="PROSITE" id="PS50850"/>
    </source>
</evidence>
<feature type="transmembrane region" description="Helical" evidence="7">
    <location>
        <begin position="82"/>
        <end position="103"/>
    </location>
</feature>
<feature type="transmembrane region" description="Helical" evidence="7">
    <location>
        <begin position="196"/>
        <end position="213"/>
    </location>
</feature>
<reference evidence="10" key="1">
    <citation type="submission" date="2017-10" db="EMBL/GenBank/DDBJ databases">
        <authorList>
            <person name="Kravchenko I.K."/>
            <person name="Grouzdev D.S."/>
        </authorList>
    </citation>
    <scope>NUCLEOTIDE SEQUENCE [LARGE SCALE GENOMIC DNA]</scope>
    <source>
        <strain evidence="10">B2</strain>
    </source>
</reference>
<evidence type="ECO:0000256" key="3">
    <source>
        <dbReference type="ARBA" id="ARBA00022475"/>
    </source>
</evidence>